<protein>
    <submittedName>
        <fullName evidence="10">Chain length determinant protein</fullName>
    </submittedName>
</protein>
<dbReference type="STRING" id="168384.SAMN05660368_01545"/>
<keyword evidence="11" id="KW-1185">Reference proteome</keyword>
<dbReference type="GO" id="GO:0005886">
    <property type="term" value="C:plasma membrane"/>
    <property type="evidence" value="ECO:0007669"/>
    <property type="project" value="UniProtKB-SubCell"/>
</dbReference>
<sequence length="262" mass="28916">MELINNNPGLKNDEIRINLIELFYALLHKMKVIIFAVILGAAAAFTVTKILITPMYSSSSMIYIVGDSLDVSFLVNMEVGTALTADYQMIATSRPVVDQVIENLELDMTYENLEKAIEVTNTTDTHILKITVSDSDAERAKRIVDELTVILIDTAAEVMDSAKPNIIQNGYVSQYPDSPSIMKNTFLGALAGFIISCVSVISAFIMNDTINTEEDIEKYLGLNMLGVIPKSEKDDHIPDSGGKKTRKKKHQGASVCRLHLKN</sequence>
<keyword evidence="6 8" id="KW-0472">Membrane</keyword>
<dbReference type="PANTHER" id="PTHR32309:SF13">
    <property type="entry name" value="FERRIC ENTEROBACTIN TRANSPORT PROTEIN FEPE"/>
    <property type="match status" value="1"/>
</dbReference>
<name>C6LDI9_9FIRM</name>
<comment type="similarity">
    <text evidence="2">Belongs to the CpsC/CapA family.</text>
</comment>
<reference evidence="10" key="1">
    <citation type="submission" date="2009-07" db="EMBL/GenBank/DDBJ databases">
        <authorList>
            <person name="Weinstock G."/>
            <person name="Sodergren E."/>
            <person name="Clifton S."/>
            <person name="Fulton L."/>
            <person name="Fulton B."/>
            <person name="Courtney L."/>
            <person name="Fronick C."/>
            <person name="Harrison M."/>
            <person name="Strong C."/>
            <person name="Farmer C."/>
            <person name="Delahaunty K."/>
            <person name="Markovic C."/>
            <person name="Hall O."/>
            <person name="Minx P."/>
            <person name="Tomlinson C."/>
            <person name="Mitreva M."/>
            <person name="Nelson J."/>
            <person name="Hou S."/>
            <person name="Wollam A."/>
            <person name="Pepin K.H."/>
            <person name="Johnson M."/>
            <person name="Bhonagiri V."/>
            <person name="Nash W.E."/>
            <person name="Warren W."/>
            <person name="Chinwalla A."/>
            <person name="Mardis E.R."/>
            <person name="Wilson R.K."/>
        </authorList>
    </citation>
    <scope>NUCLEOTIDE SEQUENCE [LARGE SCALE GENOMIC DNA]</scope>
    <source>
        <strain evidence="10">DSM 14469</strain>
    </source>
</reference>
<feature type="compositionally biased region" description="Basic and acidic residues" evidence="7">
    <location>
        <begin position="233"/>
        <end position="242"/>
    </location>
</feature>
<dbReference type="InterPro" id="IPR003856">
    <property type="entry name" value="LPS_length_determ_N"/>
</dbReference>
<dbReference type="Proteomes" id="UP000005561">
    <property type="component" value="Unassembled WGS sequence"/>
</dbReference>
<dbReference type="EMBL" id="ACCL02000006">
    <property type="protein sequence ID" value="EET61423.1"/>
    <property type="molecule type" value="Genomic_DNA"/>
</dbReference>
<comment type="subcellular location">
    <subcellularLocation>
        <location evidence="1">Cell membrane</location>
        <topology evidence="1">Multi-pass membrane protein</topology>
    </subcellularLocation>
</comment>
<feature type="region of interest" description="Disordered" evidence="7">
    <location>
        <begin position="233"/>
        <end position="262"/>
    </location>
</feature>
<evidence type="ECO:0000313" key="10">
    <source>
        <dbReference type="EMBL" id="EET61423.1"/>
    </source>
</evidence>
<evidence type="ECO:0000256" key="6">
    <source>
        <dbReference type="ARBA" id="ARBA00023136"/>
    </source>
</evidence>
<evidence type="ECO:0000256" key="1">
    <source>
        <dbReference type="ARBA" id="ARBA00004651"/>
    </source>
</evidence>
<evidence type="ECO:0000259" key="9">
    <source>
        <dbReference type="Pfam" id="PF02706"/>
    </source>
</evidence>
<gene>
    <name evidence="10" type="ORF">BRYFOR_06598</name>
</gene>
<dbReference type="GO" id="GO:0004713">
    <property type="term" value="F:protein tyrosine kinase activity"/>
    <property type="evidence" value="ECO:0007669"/>
    <property type="project" value="TreeGrafter"/>
</dbReference>
<feature type="transmembrane region" description="Helical" evidence="8">
    <location>
        <begin position="186"/>
        <end position="206"/>
    </location>
</feature>
<evidence type="ECO:0000256" key="3">
    <source>
        <dbReference type="ARBA" id="ARBA00022475"/>
    </source>
</evidence>
<accession>C6LDI9</accession>
<dbReference type="Pfam" id="PF02706">
    <property type="entry name" value="Wzz"/>
    <property type="match status" value="1"/>
</dbReference>
<keyword evidence="5 8" id="KW-1133">Transmembrane helix</keyword>
<evidence type="ECO:0000256" key="5">
    <source>
        <dbReference type="ARBA" id="ARBA00022989"/>
    </source>
</evidence>
<dbReference type="PANTHER" id="PTHR32309">
    <property type="entry name" value="TYROSINE-PROTEIN KINASE"/>
    <property type="match status" value="1"/>
</dbReference>
<feature type="domain" description="Polysaccharide chain length determinant N-terminal" evidence="9">
    <location>
        <begin position="16"/>
        <end position="104"/>
    </location>
</feature>
<keyword evidence="3" id="KW-1003">Cell membrane</keyword>
<dbReference type="RefSeq" id="WP_006861392.1">
    <property type="nucleotide sequence ID" value="NZ_ACCL02000006.1"/>
</dbReference>
<dbReference type="OrthoDB" id="2360475at2"/>
<comment type="caution">
    <text evidence="10">The sequence shown here is derived from an EMBL/GenBank/DDBJ whole genome shotgun (WGS) entry which is preliminary data.</text>
</comment>
<evidence type="ECO:0000313" key="11">
    <source>
        <dbReference type="Proteomes" id="UP000005561"/>
    </source>
</evidence>
<proteinExistence type="inferred from homology"/>
<dbReference type="eggNOG" id="COG3944">
    <property type="taxonomic scope" value="Bacteria"/>
</dbReference>
<keyword evidence="4 8" id="KW-0812">Transmembrane</keyword>
<evidence type="ECO:0000256" key="7">
    <source>
        <dbReference type="SAM" id="MobiDB-lite"/>
    </source>
</evidence>
<feature type="transmembrane region" description="Helical" evidence="8">
    <location>
        <begin position="32"/>
        <end position="52"/>
    </location>
</feature>
<evidence type="ECO:0000256" key="2">
    <source>
        <dbReference type="ARBA" id="ARBA00006683"/>
    </source>
</evidence>
<dbReference type="AlphaFoldDB" id="C6LDI9"/>
<organism evidence="10 11">
    <name type="scientific">Marvinbryantia formatexigens DSM 14469</name>
    <dbReference type="NCBI Taxonomy" id="478749"/>
    <lineage>
        <taxon>Bacteria</taxon>
        <taxon>Bacillati</taxon>
        <taxon>Bacillota</taxon>
        <taxon>Clostridia</taxon>
        <taxon>Lachnospirales</taxon>
        <taxon>Lachnospiraceae</taxon>
        <taxon>Marvinbryantia</taxon>
    </lineage>
</organism>
<evidence type="ECO:0000256" key="8">
    <source>
        <dbReference type="SAM" id="Phobius"/>
    </source>
</evidence>
<evidence type="ECO:0000256" key="4">
    <source>
        <dbReference type="ARBA" id="ARBA00022692"/>
    </source>
</evidence>
<dbReference type="InterPro" id="IPR050445">
    <property type="entry name" value="Bact_polysacc_biosynth/exp"/>
</dbReference>